<evidence type="ECO:0000313" key="3">
    <source>
        <dbReference type="EMBL" id="KKN31358.1"/>
    </source>
</evidence>
<dbReference type="GO" id="GO:0008713">
    <property type="term" value="F:ADP-heptose-lipopolysaccharide heptosyltransferase activity"/>
    <property type="evidence" value="ECO:0007669"/>
    <property type="project" value="TreeGrafter"/>
</dbReference>
<dbReference type="CDD" id="cd03789">
    <property type="entry name" value="GT9_LPS_heptosyltransferase"/>
    <property type="match status" value="1"/>
</dbReference>
<gene>
    <name evidence="3" type="ORF">LCGC14_0824820</name>
</gene>
<dbReference type="SUPFAM" id="SSF53756">
    <property type="entry name" value="UDP-Glycosyltransferase/glycogen phosphorylase"/>
    <property type="match status" value="1"/>
</dbReference>
<reference evidence="3" key="1">
    <citation type="journal article" date="2015" name="Nature">
        <title>Complex archaea that bridge the gap between prokaryotes and eukaryotes.</title>
        <authorList>
            <person name="Spang A."/>
            <person name="Saw J.H."/>
            <person name="Jorgensen S.L."/>
            <person name="Zaremba-Niedzwiedzka K."/>
            <person name="Martijn J."/>
            <person name="Lind A.E."/>
            <person name="van Eijk R."/>
            <person name="Schleper C."/>
            <person name="Guy L."/>
            <person name="Ettema T.J."/>
        </authorList>
    </citation>
    <scope>NUCLEOTIDE SEQUENCE</scope>
</reference>
<dbReference type="PANTHER" id="PTHR30160">
    <property type="entry name" value="TETRAACYLDISACCHARIDE 4'-KINASE-RELATED"/>
    <property type="match status" value="1"/>
</dbReference>
<dbReference type="InterPro" id="IPR051199">
    <property type="entry name" value="LPS_LOS_Heptosyltrfase"/>
</dbReference>
<organism evidence="3">
    <name type="scientific">marine sediment metagenome</name>
    <dbReference type="NCBI Taxonomy" id="412755"/>
    <lineage>
        <taxon>unclassified sequences</taxon>
        <taxon>metagenomes</taxon>
        <taxon>ecological metagenomes</taxon>
    </lineage>
</organism>
<dbReference type="GO" id="GO:0009244">
    <property type="term" value="P:lipopolysaccharide core region biosynthetic process"/>
    <property type="evidence" value="ECO:0007669"/>
    <property type="project" value="TreeGrafter"/>
</dbReference>
<protein>
    <recommendedName>
        <fullName evidence="4">Glycosyltransferase family 9 protein</fullName>
    </recommendedName>
</protein>
<dbReference type="Pfam" id="PF01075">
    <property type="entry name" value="Glyco_transf_9"/>
    <property type="match status" value="1"/>
</dbReference>
<keyword evidence="2" id="KW-0808">Transferase</keyword>
<dbReference type="PANTHER" id="PTHR30160:SF1">
    <property type="entry name" value="LIPOPOLYSACCHARIDE 1,2-N-ACETYLGLUCOSAMINETRANSFERASE-RELATED"/>
    <property type="match status" value="1"/>
</dbReference>
<dbReference type="InterPro" id="IPR002201">
    <property type="entry name" value="Glyco_trans_9"/>
</dbReference>
<evidence type="ECO:0000256" key="1">
    <source>
        <dbReference type="ARBA" id="ARBA00022676"/>
    </source>
</evidence>
<dbReference type="GO" id="GO:0005829">
    <property type="term" value="C:cytosol"/>
    <property type="evidence" value="ECO:0007669"/>
    <property type="project" value="TreeGrafter"/>
</dbReference>
<name>A0A0F9SQB9_9ZZZZ</name>
<dbReference type="Gene3D" id="3.40.50.2000">
    <property type="entry name" value="Glycogen Phosphorylase B"/>
    <property type="match status" value="2"/>
</dbReference>
<keyword evidence="1" id="KW-0328">Glycosyltransferase</keyword>
<dbReference type="EMBL" id="LAZR01002336">
    <property type="protein sequence ID" value="KKN31358.1"/>
    <property type="molecule type" value="Genomic_DNA"/>
</dbReference>
<dbReference type="AlphaFoldDB" id="A0A0F9SQB9"/>
<comment type="caution">
    <text evidence="3">The sequence shown here is derived from an EMBL/GenBank/DDBJ whole genome shotgun (WGS) entry which is preliminary data.</text>
</comment>
<accession>A0A0F9SQB9</accession>
<evidence type="ECO:0000256" key="2">
    <source>
        <dbReference type="ARBA" id="ARBA00022679"/>
    </source>
</evidence>
<proteinExistence type="predicted"/>
<dbReference type="PROSITE" id="PS51257">
    <property type="entry name" value="PROKAR_LIPOPROTEIN"/>
    <property type="match status" value="1"/>
</dbReference>
<evidence type="ECO:0008006" key="4">
    <source>
        <dbReference type="Google" id="ProtNLM"/>
    </source>
</evidence>
<sequence length="404" mass="46413">MNADFMRFIDRRLGVPTCLALSCIHGLRKIFSKPRFIKNPNKFLFIELSEMGSIMLAYSLFKKTKELFPDAEFYFLTFKENRKALDILDIIPEKNVMTISSNNFFSLLGTTISILWKLRRKKINVAVDMELFGRFTAILSYLSRAKNRVGYFRYHNEGLYRGNFLTHKVAYNPHLHMAHNLLSLIYAVSSSSEDVPLSKTQVLEKDIFVPKRRIADNARKMLLRKMEDENENITKAKKIILLNPNASDIVPLRRWPLENYTELAKLLLKHEGICIIITGVESERKDVDIICDAVSHERCINFAGKTTFFELIDLYNIADVLITNDSGPVHFSSLTDIKTFAFFGPETPKLYGPLGKNCRVFYSNYACSPCVSAFNHRKSPCNDNKCLKAISVMEVYNEVKQILA</sequence>